<dbReference type="RefSeq" id="WP_185960530.1">
    <property type="nucleotide sequence ID" value="NZ_CBCSJO010000009.1"/>
</dbReference>
<keyword evidence="3" id="KW-1185">Reference proteome</keyword>
<evidence type="ECO:0000313" key="3">
    <source>
        <dbReference type="Proteomes" id="UP000320300"/>
    </source>
</evidence>
<name>A0A521EVQ7_9SPHI</name>
<dbReference type="EMBL" id="FXTN01000009">
    <property type="protein sequence ID" value="SMO88028.1"/>
    <property type="molecule type" value="Genomic_DNA"/>
</dbReference>
<proteinExistence type="predicted"/>
<gene>
    <name evidence="2" type="ORF">SAMN06265348_109194</name>
</gene>
<dbReference type="AlphaFoldDB" id="A0A521EVQ7"/>
<accession>A0A521EVQ7</accession>
<evidence type="ECO:0000313" key="2">
    <source>
        <dbReference type="EMBL" id="SMO88028.1"/>
    </source>
</evidence>
<feature type="signal peptide" evidence="1">
    <location>
        <begin position="1"/>
        <end position="21"/>
    </location>
</feature>
<reference evidence="2 3" key="1">
    <citation type="submission" date="2017-05" db="EMBL/GenBank/DDBJ databases">
        <authorList>
            <person name="Varghese N."/>
            <person name="Submissions S."/>
        </authorList>
    </citation>
    <scope>NUCLEOTIDE SEQUENCE [LARGE SCALE GENOMIC DNA]</scope>
    <source>
        <strain evidence="2 3">DSM 19036</strain>
    </source>
</reference>
<organism evidence="2 3">
    <name type="scientific">Pedobacter westerhofensis</name>
    <dbReference type="NCBI Taxonomy" id="425512"/>
    <lineage>
        <taxon>Bacteria</taxon>
        <taxon>Pseudomonadati</taxon>
        <taxon>Bacteroidota</taxon>
        <taxon>Sphingobacteriia</taxon>
        <taxon>Sphingobacteriales</taxon>
        <taxon>Sphingobacteriaceae</taxon>
        <taxon>Pedobacter</taxon>
    </lineage>
</organism>
<sequence length="245" mass="28258">MPVKSLYLLFLLYFVPFNISAQFSDSTHYSVNYATTGSINKTNDGNTYLLNNAAKFGIKKKAFNLNFSNTWVYGKQDRQLTNNDFSSALDFNLYSSLPHFFYWGLANYNTSKSLMINNQLLAGAGVAYSIYDRKNVYVNISDGVLFDSSDLMLADGVQDVYQTYRNSLRLVFKVTIKEFIVINNSTFFQPSLKKWEDYNFRSDSGLSFKVSKWLSLTTALNYNRVSRTDRENLLFTYGLSFEKFF</sequence>
<protein>
    <recommendedName>
        <fullName evidence="4">DUF481 domain-containing protein</fullName>
    </recommendedName>
</protein>
<dbReference type="Proteomes" id="UP000320300">
    <property type="component" value="Unassembled WGS sequence"/>
</dbReference>
<feature type="chain" id="PRO_5021909021" description="DUF481 domain-containing protein" evidence="1">
    <location>
        <begin position="22"/>
        <end position="245"/>
    </location>
</feature>
<dbReference type="InterPro" id="IPR007433">
    <property type="entry name" value="DUF481"/>
</dbReference>
<dbReference type="Pfam" id="PF04338">
    <property type="entry name" value="DUF481"/>
    <property type="match status" value="1"/>
</dbReference>
<evidence type="ECO:0008006" key="4">
    <source>
        <dbReference type="Google" id="ProtNLM"/>
    </source>
</evidence>
<keyword evidence="1" id="KW-0732">Signal</keyword>
<evidence type="ECO:0000256" key="1">
    <source>
        <dbReference type="SAM" id="SignalP"/>
    </source>
</evidence>